<dbReference type="EMBL" id="MU005961">
    <property type="protein sequence ID" value="KAF2863416.1"/>
    <property type="molecule type" value="Genomic_DNA"/>
</dbReference>
<dbReference type="Gene3D" id="2.20.25.10">
    <property type="match status" value="1"/>
</dbReference>
<dbReference type="InterPro" id="IPR038765">
    <property type="entry name" value="Papain-like_cys_pep_sf"/>
</dbReference>
<evidence type="ECO:0000313" key="6">
    <source>
        <dbReference type="EMBL" id="KAF2863416.1"/>
    </source>
</evidence>
<evidence type="ECO:0000256" key="1">
    <source>
        <dbReference type="ARBA" id="ARBA00009390"/>
    </source>
</evidence>
<evidence type="ECO:0000256" key="4">
    <source>
        <dbReference type="SAM" id="MobiDB-lite"/>
    </source>
</evidence>
<name>A0A6A7C772_9PEZI</name>
<gene>
    <name evidence="6" type="ORF">K470DRAFT_280323</name>
</gene>
<dbReference type="GO" id="GO:0000224">
    <property type="term" value="F:peptide-N4-(N-acetyl-beta-glucosaminyl)asparagine amidase activity"/>
    <property type="evidence" value="ECO:0007669"/>
    <property type="project" value="TreeGrafter"/>
</dbReference>
<dbReference type="Gene3D" id="3.10.620.30">
    <property type="match status" value="1"/>
</dbReference>
<dbReference type="OrthoDB" id="409136at2759"/>
<keyword evidence="2" id="KW-0479">Metal-binding</keyword>
<protein>
    <submittedName>
        <fullName evidence="6">DNA repair protein Rad4, transglutaminase-like protein</fullName>
    </submittedName>
</protein>
<sequence length="417" mass="47850">MAGDRPNGPPSAQPRNDDWAAQFTASFRQTLSTVRMNTLNRPATDCHSPPVPSTIRNLPIVPSPPTDPKSQRFRSLLLGLSSTPCKWENPGLLDEALGVVPLQRIYDKAQEDSEFYTAIAQSQGPNVKPEWGYQDCVIRALLHWFKEEFFQWVNNPLCSRCRTRTIACGVVAPSQEEAARSAHRVELFRCANQLCLSYERFPRYNDAFVLLQTRRGRCGEWVNCFSMLCRAMGSRVRWVWNHEDYVWTEVYSVHRSRWVHVDCCEGQWDCPLLYSKGWSKKMSYIIAFSSDGCQDVTRRYVRSSDPSQAMSRTKCPEGVLLHILNEIRSLRRQNLDKAERFRLNKEDHVEEEELRGYFVGALALDVSRLALSGRHKLSDDAIAKAQESREQQSSAQDWVRSHGGDTGQNQPHDPRRN</sequence>
<proteinExistence type="inferred from homology"/>
<dbReference type="GO" id="GO:0005634">
    <property type="term" value="C:nucleus"/>
    <property type="evidence" value="ECO:0007669"/>
    <property type="project" value="TreeGrafter"/>
</dbReference>
<dbReference type="InterPro" id="IPR002931">
    <property type="entry name" value="Transglutaminase-like"/>
</dbReference>
<dbReference type="PANTHER" id="PTHR12143">
    <property type="entry name" value="PEPTIDE N-GLYCANASE PNGASE -RELATED"/>
    <property type="match status" value="1"/>
</dbReference>
<dbReference type="SMART" id="SM00460">
    <property type="entry name" value="TGc"/>
    <property type="match status" value="1"/>
</dbReference>
<evidence type="ECO:0000259" key="5">
    <source>
        <dbReference type="SMART" id="SM00460"/>
    </source>
</evidence>
<feature type="region of interest" description="Disordered" evidence="4">
    <location>
        <begin position="381"/>
        <end position="417"/>
    </location>
</feature>
<dbReference type="SUPFAM" id="SSF54001">
    <property type="entry name" value="Cysteine proteinases"/>
    <property type="match status" value="1"/>
</dbReference>
<dbReference type="InterPro" id="IPR050883">
    <property type="entry name" value="PNGase"/>
</dbReference>
<dbReference type="GO" id="GO:0005829">
    <property type="term" value="C:cytosol"/>
    <property type="evidence" value="ECO:0007669"/>
    <property type="project" value="TreeGrafter"/>
</dbReference>
<feature type="region of interest" description="Disordered" evidence="4">
    <location>
        <begin position="40"/>
        <end position="66"/>
    </location>
</feature>
<accession>A0A6A7C772</accession>
<dbReference type="Pfam" id="PF01841">
    <property type="entry name" value="Transglut_core"/>
    <property type="match status" value="1"/>
</dbReference>
<comment type="similarity">
    <text evidence="1">Belongs to the transglutaminase-like superfamily. PNGase family.</text>
</comment>
<dbReference type="GO" id="GO:0046872">
    <property type="term" value="F:metal ion binding"/>
    <property type="evidence" value="ECO:0007669"/>
    <property type="project" value="UniProtKB-KW"/>
</dbReference>
<feature type="domain" description="Transglutaminase-like" evidence="5">
    <location>
        <begin position="210"/>
        <end position="265"/>
    </location>
</feature>
<evidence type="ECO:0000313" key="7">
    <source>
        <dbReference type="Proteomes" id="UP000799421"/>
    </source>
</evidence>
<keyword evidence="3" id="KW-0862">Zinc</keyword>
<keyword evidence="7" id="KW-1185">Reference proteome</keyword>
<organism evidence="6 7">
    <name type="scientific">Piedraia hortae CBS 480.64</name>
    <dbReference type="NCBI Taxonomy" id="1314780"/>
    <lineage>
        <taxon>Eukaryota</taxon>
        <taxon>Fungi</taxon>
        <taxon>Dikarya</taxon>
        <taxon>Ascomycota</taxon>
        <taxon>Pezizomycotina</taxon>
        <taxon>Dothideomycetes</taxon>
        <taxon>Dothideomycetidae</taxon>
        <taxon>Capnodiales</taxon>
        <taxon>Piedraiaceae</taxon>
        <taxon>Piedraia</taxon>
    </lineage>
</organism>
<dbReference type="PANTHER" id="PTHR12143:SF19">
    <property type="entry name" value="PEPTIDE-N(4)-(N-ACETYL-BETA-GLUCOSAMINYL)ASPARAGINE AMIDASE"/>
    <property type="match status" value="1"/>
</dbReference>
<evidence type="ECO:0000256" key="3">
    <source>
        <dbReference type="ARBA" id="ARBA00022833"/>
    </source>
</evidence>
<feature type="compositionally biased region" description="Basic and acidic residues" evidence="4">
    <location>
        <begin position="381"/>
        <end position="390"/>
    </location>
</feature>
<dbReference type="AlphaFoldDB" id="A0A6A7C772"/>
<dbReference type="Proteomes" id="UP000799421">
    <property type="component" value="Unassembled WGS sequence"/>
</dbReference>
<reference evidence="6" key="1">
    <citation type="journal article" date="2020" name="Stud. Mycol.">
        <title>101 Dothideomycetes genomes: a test case for predicting lifestyles and emergence of pathogens.</title>
        <authorList>
            <person name="Haridas S."/>
            <person name="Albert R."/>
            <person name="Binder M."/>
            <person name="Bloem J."/>
            <person name="Labutti K."/>
            <person name="Salamov A."/>
            <person name="Andreopoulos B."/>
            <person name="Baker S."/>
            <person name="Barry K."/>
            <person name="Bills G."/>
            <person name="Bluhm B."/>
            <person name="Cannon C."/>
            <person name="Castanera R."/>
            <person name="Culley D."/>
            <person name="Daum C."/>
            <person name="Ezra D."/>
            <person name="Gonzalez J."/>
            <person name="Henrissat B."/>
            <person name="Kuo A."/>
            <person name="Liang C."/>
            <person name="Lipzen A."/>
            <person name="Lutzoni F."/>
            <person name="Magnuson J."/>
            <person name="Mondo S."/>
            <person name="Nolan M."/>
            <person name="Ohm R."/>
            <person name="Pangilinan J."/>
            <person name="Park H.-J."/>
            <person name="Ramirez L."/>
            <person name="Alfaro M."/>
            <person name="Sun H."/>
            <person name="Tritt A."/>
            <person name="Yoshinaga Y."/>
            <person name="Zwiers L.-H."/>
            <person name="Turgeon B."/>
            <person name="Goodwin S."/>
            <person name="Spatafora J."/>
            <person name="Crous P."/>
            <person name="Grigoriev I."/>
        </authorList>
    </citation>
    <scope>NUCLEOTIDE SEQUENCE</scope>
    <source>
        <strain evidence="6">CBS 480.64</strain>
    </source>
</reference>
<evidence type="ECO:0000256" key="2">
    <source>
        <dbReference type="ARBA" id="ARBA00022723"/>
    </source>
</evidence>
<dbReference type="GO" id="GO:0006516">
    <property type="term" value="P:glycoprotein catabolic process"/>
    <property type="evidence" value="ECO:0007669"/>
    <property type="project" value="TreeGrafter"/>
</dbReference>